<evidence type="ECO:0000259" key="12">
    <source>
        <dbReference type="Pfam" id="PF00920"/>
    </source>
</evidence>
<feature type="domain" description="Dihydroxy-acid/6-phosphogluconate dehydratase N-terminal" evidence="12">
    <location>
        <begin position="71"/>
        <end position="383"/>
    </location>
</feature>
<dbReference type="UniPathway" id="UPA00226"/>
<comment type="catalytic activity">
    <reaction evidence="9">
        <text>6-phospho-D-gluconate = 2-dehydro-3-deoxy-6-phospho-D-gluconate + H2O</text>
        <dbReference type="Rhea" id="RHEA:17277"/>
        <dbReference type="ChEBI" id="CHEBI:15377"/>
        <dbReference type="ChEBI" id="CHEBI:57569"/>
        <dbReference type="ChEBI" id="CHEBI:58759"/>
        <dbReference type="EC" id="4.2.1.12"/>
    </reaction>
</comment>
<feature type="binding site" evidence="9">
    <location>
        <position position="225"/>
    </location>
    <ligand>
        <name>[4Fe-4S] cluster</name>
        <dbReference type="ChEBI" id="CHEBI:49883"/>
    </ligand>
</feature>
<evidence type="ECO:0000256" key="4">
    <source>
        <dbReference type="ARBA" id="ARBA00023004"/>
    </source>
</evidence>
<dbReference type="GO" id="GO:0009255">
    <property type="term" value="P:Entner-Doudoroff pathway through 6-phosphogluconate"/>
    <property type="evidence" value="ECO:0007669"/>
    <property type="project" value="UniProtKB-UniRule"/>
</dbReference>
<dbReference type="SUPFAM" id="SSF52016">
    <property type="entry name" value="LeuD/IlvD-like"/>
    <property type="match status" value="1"/>
</dbReference>
<name>A0A2P2EDA1_9PROT</name>
<dbReference type="PANTHER" id="PTHR43661">
    <property type="entry name" value="D-XYLONATE DEHYDRATASE"/>
    <property type="match status" value="1"/>
</dbReference>
<protein>
    <recommendedName>
        <fullName evidence="9 10">Phosphogluconate dehydratase</fullName>
        <ecNumber evidence="9 10">4.2.1.12</ecNumber>
    </recommendedName>
</protein>
<dbReference type="FunFam" id="3.50.30.80:FF:000001">
    <property type="entry name" value="Dihydroxy-acid dehydratase"/>
    <property type="match status" value="1"/>
</dbReference>
<feature type="binding site" evidence="9">
    <location>
        <position position="158"/>
    </location>
    <ligand>
        <name>[4Fe-4S] cluster</name>
        <dbReference type="ChEBI" id="CHEBI:49883"/>
    </ligand>
</feature>
<dbReference type="Pfam" id="PF24877">
    <property type="entry name" value="ILV_EDD_C"/>
    <property type="match status" value="1"/>
</dbReference>
<evidence type="ECO:0000256" key="7">
    <source>
        <dbReference type="ARBA" id="ARBA00023239"/>
    </source>
</evidence>
<comment type="similarity">
    <text evidence="1 9">Belongs to the IlvD/Edd family.</text>
</comment>
<dbReference type="HAMAP" id="MF_02094">
    <property type="entry name" value="Edd"/>
    <property type="match status" value="1"/>
</dbReference>
<keyword evidence="5 9" id="KW-0411">Iron-sulfur</keyword>
<evidence type="ECO:0000313" key="14">
    <source>
        <dbReference type="EMBL" id="GBF59011.1"/>
    </source>
</evidence>
<gene>
    <name evidence="9 14" type="primary">edd</name>
    <name evidence="14" type="ORF">PbB2_02703</name>
</gene>
<keyword evidence="15" id="KW-1185">Reference proteome</keyword>
<dbReference type="GO" id="GO:0046872">
    <property type="term" value="F:metal ion binding"/>
    <property type="evidence" value="ECO:0007669"/>
    <property type="project" value="UniProtKB-KW"/>
</dbReference>
<dbReference type="GO" id="GO:0051539">
    <property type="term" value="F:4 iron, 4 sulfur cluster binding"/>
    <property type="evidence" value="ECO:0007669"/>
    <property type="project" value="UniProtKB-UniRule"/>
</dbReference>
<dbReference type="GO" id="GO:0004456">
    <property type="term" value="F:phosphogluconate dehydratase activity"/>
    <property type="evidence" value="ECO:0007669"/>
    <property type="project" value="UniProtKB-UniRule"/>
</dbReference>
<dbReference type="GO" id="GO:0005829">
    <property type="term" value="C:cytosol"/>
    <property type="evidence" value="ECO:0007669"/>
    <property type="project" value="TreeGrafter"/>
</dbReference>
<dbReference type="InterPro" id="IPR056740">
    <property type="entry name" value="ILV_EDD_C"/>
</dbReference>
<comment type="cofactor">
    <cofactor evidence="9">
        <name>[4Fe-4S] cluster</name>
        <dbReference type="ChEBI" id="CHEBI:49883"/>
    </cofactor>
    <text evidence="9">Binds 1 [4Fe-4S] cluster.</text>
</comment>
<sequence>MSTSLHPVVEAVTARIEARSKLRRQRYLDLIDSRRSPDPARVRLAAANQAHGFAACPLQDKEMLKTGRWANIGIVTAYNDMLSAHQPLAAYPDIIKQAARKAGATAQVAGGVPAMCDGITQGFEGMELSLFSRDTIAMGAAIALSHDTFDAAIYLGVCDKIVPGLLIGALRHGWLPSIFCPAGPMPSGLPNPEKARIRQLFAEGKVGRDALLEAESQSYHSPGTCTFYGTANSNQMLMEIMGLHVPGTAFINPNTPLRTALVEACALRASQITQLGDTYIPIGQVVDARAIVNAIVGLCATGGSTNQMIHIPAIAQAAGLIVDWNDFHDLSSATPLLCRVYPNGVADVNHFHAAGGMGFLVRELLTAGLVHGDVLTVAGQGLEAYTREPFLTETGLEWRDAPLQSGDNQVLNPVATPFSKDGGLRLVEGNLGRGCVKVSAVNAEHRIVEAPARVFKDQASLHAAFKAGELDRDVVVVVRGQGPAATGMPELHKLTPPLGVLQDRGFKVALVTDGRMSGASGKVLAAIHVSPESKSGGPIGKVRDGDIIRVDAEAGTLDALVADEVWQTRDFDTKVVAGVTRGFGREMFGMFRALVSTAEEGAMPFGDMDPDDDVADMQQDQSPQSAEADA</sequence>
<dbReference type="InterPro" id="IPR037237">
    <property type="entry name" value="IlvD/EDD_N"/>
</dbReference>
<dbReference type="SUPFAM" id="SSF143975">
    <property type="entry name" value="IlvD/EDD N-terminal domain-like"/>
    <property type="match status" value="1"/>
</dbReference>
<keyword evidence="4 9" id="KW-0408">Iron</keyword>
<proteinExistence type="inferred from homology"/>
<dbReference type="PROSITE" id="PS00887">
    <property type="entry name" value="ILVD_EDD_2"/>
    <property type="match status" value="1"/>
</dbReference>
<comment type="function">
    <text evidence="9">Catalyzes the dehydration of 6-phospho-D-gluconate to 2-dehydro-3-deoxy-6-phospho-D-gluconate.</text>
</comment>
<evidence type="ECO:0000256" key="5">
    <source>
        <dbReference type="ARBA" id="ARBA00023014"/>
    </source>
</evidence>
<evidence type="ECO:0000256" key="1">
    <source>
        <dbReference type="ARBA" id="ARBA00006486"/>
    </source>
</evidence>
<dbReference type="AlphaFoldDB" id="A0A2P2EDA1"/>
<dbReference type="InterPro" id="IPR000581">
    <property type="entry name" value="ILV_EDD_N"/>
</dbReference>
<evidence type="ECO:0000256" key="10">
    <source>
        <dbReference type="NCBIfam" id="TIGR01196"/>
    </source>
</evidence>
<evidence type="ECO:0000256" key="6">
    <source>
        <dbReference type="ARBA" id="ARBA00023064"/>
    </source>
</evidence>
<dbReference type="PROSITE" id="PS00886">
    <property type="entry name" value="ILVD_EDD_1"/>
    <property type="match status" value="1"/>
</dbReference>
<evidence type="ECO:0000256" key="8">
    <source>
        <dbReference type="ARBA" id="ARBA00023277"/>
    </source>
</evidence>
<organism evidence="14 15">
    <name type="scientific">Candidatus Phycosocius bacilliformis</name>
    <dbReference type="NCBI Taxonomy" id="1445552"/>
    <lineage>
        <taxon>Bacteria</taxon>
        <taxon>Pseudomonadati</taxon>
        <taxon>Pseudomonadota</taxon>
        <taxon>Alphaproteobacteria</taxon>
        <taxon>Caulobacterales</taxon>
        <taxon>Caulobacterales incertae sedis</taxon>
        <taxon>Candidatus Phycosocius</taxon>
    </lineage>
</organism>
<dbReference type="Pfam" id="PF00920">
    <property type="entry name" value="ILVD_EDD_N"/>
    <property type="match status" value="1"/>
</dbReference>
<evidence type="ECO:0000256" key="2">
    <source>
        <dbReference type="ARBA" id="ARBA00022485"/>
    </source>
</evidence>
<dbReference type="GO" id="GO:0019521">
    <property type="term" value="P:D-gluconate metabolic process"/>
    <property type="evidence" value="ECO:0007669"/>
    <property type="project" value="UniProtKB-KW"/>
</dbReference>
<comment type="pathway">
    <text evidence="9">Carbohydrate metabolism; Entner-Doudoroff pathway.</text>
</comment>
<keyword evidence="3 9" id="KW-0479">Metal-binding</keyword>
<feature type="domain" description="Dihydroxy-acid/6-phosphogluconate dehydratase C-terminal" evidence="13">
    <location>
        <begin position="409"/>
        <end position="602"/>
    </location>
</feature>
<dbReference type="InterPro" id="IPR004786">
    <property type="entry name" value="6-phosphgluc_deHydtase"/>
</dbReference>
<keyword evidence="2 9" id="KW-0004">4Fe-4S</keyword>
<evidence type="ECO:0000256" key="9">
    <source>
        <dbReference type="HAMAP-Rule" id="MF_02094"/>
    </source>
</evidence>
<evidence type="ECO:0000259" key="13">
    <source>
        <dbReference type="Pfam" id="PF24877"/>
    </source>
</evidence>
<accession>A0A2P2EDA1</accession>
<feature type="region of interest" description="Disordered" evidence="11">
    <location>
        <begin position="602"/>
        <end position="630"/>
    </location>
</feature>
<dbReference type="NCBIfam" id="TIGR01196">
    <property type="entry name" value="edd"/>
    <property type="match status" value="1"/>
</dbReference>
<dbReference type="InterPro" id="IPR020558">
    <property type="entry name" value="DiOHA_6PGluconate_deHydtase_CS"/>
</dbReference>
<dbReference type="InterPro" id="IPR042096">
    <property type="entry name" value="Dihydro-acid_dehy_C"/>
</dbReference>
<comment type="caution">
    <text evidence="14">The sequence shown here is derived from an EMBL/GenBank/DDBJ whole genome shotgun (WGS) entry which is preliminary data.</text>
</comment>
<evidence type="ECO:0000313" key="15">
    <source>
        <dbReference type="Proteomes" id="UP000245086"/>
    </source>
</evidence>
<dbReference type="EC" id="4.2.1.12" evidence="9 10"/>
<reference evidence="14 15" key="1">
    <citation type="journal article" date="2018" name="Genome Announc.">
        <title>Draft Genome Sequence of "Candidatus Phycosocius bacilliformis," an Alphaproteobacterial Ectosymbiont of the Hydrocarbon-Producing Green Alga Botryococcus braunii.</title>
        <authorList>
            <person name="Tanabe Y."/>
            <person name="Yamaguchi H."/>
            <person name="Watanabe M.M."/>
        </authorList>
    </citation>
    <scope>NUCLEOTIDE SEQUENCE [LARGE SCALE GENOMIC DNA]</scope>
    <source>
        <strain evidence="14 15">BOTRYCO-2</strain>
    </source>
</reference>
<dbReference type="EMBL" id="BFBR01000009">
    <property type="protein sequence ID" value="GBF59011.1"/>
    <property type="molecule type" value="Genomic_DNA"/>
</dbReference>
<dbReference type="Proteomes" id="UP000245086">
    <property type="component" value="Unassembled WGS sequence"/>
</dbReference>
<dbReference type="OrthoDB" id="9807077at2"/>
<evidence type="ECO:0000256" key="3">
    <source>
        <dbReference type="ARBA" id="ARBA00022723"/>
    </source>
</evidence>
<keyword evidence="7 9" id="KW-0456">Lyase</keyword>
<dbReference type="Gene3D" id="3.50.30.80">
    <property type="entry name" value="IlvD/EDD C-terminal domain-like"/>
    <property type="match status" value="1"/>
</dbReference>
<keyword evidence="6 9" id="KW-0311">Gluconate utilization</keyword>
<keyword evidence="8 9" id="KW-0119">Carbohydrate metabolism</keyword>
<evidence type="ECO:0000256" key="11">
    <source>
        <dbReference type="SAM" id="MobiDB-lite"/>
    </source>
</evidence>
<dbReference type="PANTHER" id="PTHR43661:SF1">
    <property type="entry name" value="PHOSPHOGLUCONATE DEHYDRATASE"/>
    <property type="match status" value="1"/>
</dbReference>